<dbReference type="GO" id="GO:0008270">
    <property type="term" value="F:zinc ion binding"/>
    <property type="evidence" value="ECO:0007669"/>
    <property type="project" value="UniProtKB-KW"/>
</dbReference>
<dbReference type="Gene3D" id="1.20.120.910">
    <property type="entry name" value="DksA, coiled-coil domain"/>
    <property type="match status" value="1"/>
</dbReference>
<protein>
    <recommendedName>
        <fullName evidence="6">Zinc finger DksA/TraR C4-type domain-containing protein</fullName>
    </recommendedName>
</protein>
<evidence type="ECO:0000256" key="4">
    <source>
        <dbReference type="PROSITE-ProRule" id="PRU00510"/>
    </source>
</evidence>
<feature type="domain" description="Zinc finger DksA/TraR C4-type" evidence="6">
    <location>
        <begin position="93"/>
        <end position="123"/>
    </location>
</feature>
<dbReference type="Pfam" id="PF01258">
    <property type="entry name" value="zf-dskA_traR"/>
    <property type="match status" value="1"/>
</dbReference>
<dbReference type="Proteomes" id="UP000177067">
    <property type="component" value="Unassembled WGS sequence"/>
</dbReference>
<feature type="compositionally biased region" description="Basic and acidic residues" evidence="5">
    <location>
        <begin position="34"/>
        <end position="43"/>
    </location>
</feature>
<sequence>MTKKKSAFTKEFLNEIKALLLQEKENLTDELDRFTKKNPHTSDDYDASFPNYGDEEDENAREVAQYTANKPLEITLEKTLRDTNKALESLSKGTYGICKYCDQPIDEKRLRARPTSGACISCKKTLTDEV</sequence>
<evidence type="ECO:0000256" key="5">
    <source>
        <dbReference type="SAM" id="MobiDB-lite"/>
    </source>
</evidence>
<evidence type="ECO:0000256" key="1">
    <source>
        <dbReference type="ARBA" id="ARBA00022723"/>
    </source>
</evidence>
<dbReference type="PROSITE" id="PS51128">
    <property type="entry name" value="ZF_DKSA_2"/>
    <property type="match status" value="1"/>
</dbReference>
<keyword evidence="3" id="KW-0862">Zinc</keyword>
<keyword evidence="2" id="KW-0863">Zinc-finger</keyword>
<organism evidence="7 8">
    <name type="scientific">Candidatus Magasanikbacteria bacterium RIFCSPHIGHO2_01_FULL_33_34</name>
    <dbReference type="NCBI Taxonomy" id="1798671"/>
    <lineage>
        <taxon>Bacteria</taxon>
        <taxon>Candidatus Magasanikiibacteriota</taxon>
    </lineage>
</organism>
<proteinExistence type="predicted"/>
<feature type="zinc finger region" description="dksA C4-type" evidence="4">
    <location>
        <begin position="98"/>
        <end position="122"/>
    </location>
</feature>
<reference evidence="7 8" key="1">
    <citation type="journal article" date="2016" name="Nat. Commun.">
        <title>Thousands of microbial genomes shed light on interconnected biogeochemical processes in an aquifer system.</title>
        <authorList>
            <person name="Anantharaman K."/>
            <person name="Brown C.T."/>
            <person name="Hug L.A."/>
            <person name="Sharon I."/>
            <person name="Castelle C.J."/>
            <person name="Probst A.J."/>
            <person name="Thomas B.C."/>
            <person name="Singh A."/>
            <person name="Wilkins M.J."/>
            <person name="Karaoz U."/>
            <person name="Brodie E.L."/>
            <person name="Williams K.H."/>
            <person name="Hubbard S.S."/>
            <person name="Banfield J.F."/>
        </authorList>
    </citation>
    <scope>NUCLEOTIDE SEQUENCE [LARGE SCALE GENOMIC DNA]</scope>
</reference>
<dbReference type="PANTHER" id="PTHR33823:SF2">
    <property type="entry name" value="RNA POLYMERASE-BINDING TRANSCRIPTION FACTOR DKSA"/>
    <property type="match status" value="1"/>
</dbReference>
<evidence type="ECO:0000259" key="6">
    <source>
        <dbReference type="Pfam" id="PF01258"/>
    </source>
</evidence>
<accession>A0A1F6LKK4</accession>
<comment type="caution">
    <text evidence="7">The sequence shown here is derived from an EMBL/GenBank/DDBJ whole genome shotgun (WGS) entry which is preliminary data.</text>
</comment>
<evidence type="ECO:0000256" key="3">
    <source>
        <dbReference type="ARBA" id="ARBA00022833"/>
    </source>
</evidence>
<keyword evidence="1" id="KW-0479">Metal-binding</keyword>
<evidence type="ECO:0000313" key="7">
    <source>
        <dbReference type="EMBL" id="OGH59849.1"/>
    </source>
</evidence>
<name>A0A1F6LKK4_9BACT</name>
<dbReference type="PANTHER" id="PTHR33823">
    <property type="entry name" value="RNA POLYMERASE-BINDING TRANSCRIPTION FACTOR DKSA-RELATED"/>
    <property type="match status" value="1"/>
</dbReference>
<gene>
    <name evidence="7" type="ORF">A2725_02430</name>
</gene>
<evidence type="ECO:0000313" key="8">
    <source>
        <dbReference type="Proteomes" id="UP000177067"/>
    </source>
</evidence>
<dbReference type="InterPro" id="IPR000962">
    <property type="entry name" value="Znf_DskA_TraR"/>
</dbReference>
<dbReference type="SUPFAM" id="SSF57716">
    <property type="entry name" value="Glucocorticoid receptor-like (DNA-binding domain)"/>
    <property type="match status" value="1"/>
</dbReference>
<evidence type="ECO:0000256" key="2">
    <source>
        <dbReference type="ARBA" id="ARBA00022771"/>
    </source>
</evidence>
<dbReference type="AlphaFoldDB" id="A0A1F6LKK4"/>
<feature type="region of interest" description="Disordered" evidence="5">
    <location>
        <begin position="34"/>
        <end position="57"/>
    </location>
</feature>
<dbReference type="EMBL" id="MFPS01000006">
    <property type="protein sequence ID" value="OGH59849.1"/>
    <property type="molecule type" value="Genomic_DNA"/>
</dbReference>